<comment type="caution">
    <text evidence="2">The sequence shown here is derived from an EMBL/GenBank/DDBJ whole genome shotgun (WGS) entry which is preliminary data.</text>
</comment>
<feature type="domain" description="Mutator-like transposase" evidence="1">
    <location>
        <begin position="2"/>
        <end position="78"/>
    </location>
</feature>
<protein>
    <recommendedName>
        <fullName evidence="1">Mutator-like transposase domain-containing protein</fullName>
    </recommendedName>
</protein>
<sequence length="87" mass="9733">MMETVGMVRIFQRSLSHRSVRYTSYIGDGDSKTFSSITASNPYGEDITVSKIECVGHVQKRMGTRLRKLKQMSSKLSDGKSIGEREG</sequence>
<dbReference type="Proteomes" id="UP000887159">
    <property type="component" value="Unassembled WGS sequence"/>
</dbReference>
<evidence type="ECO:0000259" key="1">
    <source>
        <dbReference type="Pfam" id="PF20700"/>
    </source>
</evidence>
<proteinExistence type="predicted"/>
<dbReference type="Pfam" id="PF20700">
    <property type="entry name" value="Mutator"/>
    <property type="match status" value="1"/>
</dbReference>
<reference evidence="2" key="1">
    <citation type="submission" date="2020-08" db="EMBL/GenBank/DDBJ databases">
        <title>Multicomponent nature underlies the extraordinary mechanical properties of spider dragline silk.</title>
        <authorList>
            <person name="Kono N."/>
            <person name="Nakamura H."/>
            <person name="Mori M."/>
            <person name="Yoshida Y."/>
            <person name="Ohtoshi R."/>
            <person name="Malay A.D."/>
            <person name="Moran D.A.P."/>
            <person name="Tomita M."/>
            <person name="Numata K."/>
            <person name="Arakawa K."/>
        </authorList>
    </citation>
    <scope>NUCLEOTIDE SEQUENCE</scope>
</reference>
<dbReference type="InterPro" id="IPR049012">
    <property type="entry name" value="Mutator_transp_dom"/>
</dbReference>
<name>A0A8X6RDV9_TRICX</name>
<evidence type="ECO:0000313" key="2">
    <source>
        <dbReference type="EMBL" id="GFX93386.1"/>
    </source>
</evidence>
<accession>A0A8X6RDV9</accession>
<organism evidence="2 3">
    <name type="scientific">Trichonephila clavipes</name>
    <name type="common">Golden silk orbweaver</name>
    <name type="synonym">Nephila clavipes</name>
    <dbReference type="NCBI Taxonomy" id="2585209"/>
    <lineage>
        <taxon>Eukaryota</taxon>
        <taxon>Metazoa</taxon>
        <taxon>Ecdysozoa</taxon>
        <taxon>Arthropoda</taxon>
        <taxon>Chelicerata</taxon>
        <taxon>Arachnida</taxon>
        <taxon>Araneae</taxon>
        <taxon>Araneomorphae</taxon>
        <taxon>Entelegynae</taxon>
        <taxon>Araneoidea</taxon>
        <taxon>Nephilidae</taxon>
        <taxon>Trichonephila</taxon>
    </lineage>
</organism>
<evidence type="ECO:0000313" key="3">
    <source>
        <dbReference type="Proteomes" id="UP000887159"/>
    </source>
</evidence>
<keyword evidence="3" id="KW-1185">Reference proteome</keyword>
<dbReference type="AlphaFoldDB" id="A0A8X6RDV9"/>
<dbReference type="EMBL" id="BMAU01021173">
    <property type="protein sequence ID" value="GFX93386.1"/>
    <property type="molecule type" value="Genomic_DNA"/>
</dbReference>
<gene>
    <name evidence="2" type="ORF">TNCV_151921</name>
</gene>